<organism evidence="2">
    <name type="scientific">marine metagenome</name>
    <dbReference type="NCBI Taxonomy" id="408172"/>
    <lineage>
        <taxon>unclassified sequences</taxon>
        <taxon>metagenomes</taxon>
        <taxon>ecological metagenomes</taxon>
    </lineage>
</organism>
<evidence type="ECO:0000313" key="2">
    <source>
        <dbReference type="EMBL" id="SVB55324.1"/>
    </source>
</evidence>
<name>A0A382EYY0_9ZZZZ</name>
<protein>
    <submittedName>
        <fullName evidence="2">Uncharacterized protein</fullName>
    </submittedName>
</protein>
<accession>A0A382EYY0</accession>
<evidence type="ECO:0000256" key="1">
    <source>
        <dbReference type="SAM" id="MobiDB-lite"/>
    </source>
</evidence>
<gene>
    <name evidence="2" type="ORF">METZ01_LOCUS208178</name>
</gene>
<dbReference type="AlphaFoldDB" id="A0A382EYY0"/>
<feature type="non-terminal residue" evidence="2">
    <location>
        <position position="184"/>
    </location>
</feature>
<feature type="compositionally biased region" description="Basic and acidic residues" evidence="1">
    <location>
        <begin position="143"/>
        <end position="159"/>
    </location>
</feature>
<reference evidence="2" key="1">
    <citation type="submission" date="2018-05" db="EMBL/GenBank/DDBJ databases">
        <authorList>
            <person name="Lanie J.A."/>
            <person name="Ng W.-L."/>
            <person name="Kazmierczak K.M."/>
            <person name="Andrzejewski T.M."/>
            <person name="Davidsen T.M."/>
            <person name="Wayne K.J."/>
            <person name="Tettelin H."/>
            <person name="Glass J.I."/>
            <person name="Rusch D."/>
            <person name="Podicherti R."/>
            <person name="Tsui H.-C.T."/>
            <person name="Winkler M.E."/>
        </authorList>
    </citation>
    <scope>NUCLEOTIDE SEQUENCE</scope>
</reference>
<sequence length="184" mass="20546">MSKTLLVFLVFILCTNNKAVAGENPYESITERNAFELTDKEFAPILPPVKEILAPSIFLTGISRWKGIQKVHLVLRKTGEPDKFVSLATNEKQYNVELKEILHDSALVSSDGDDKLLSFENNGLPTIVTKAAPAKKASSSSRYSRDRREDSNKKDEKKSVSRSSEAQVVTVPSRRSQVDPRIIE</sequence>
<dbReference type="EMBL" id="UINC01046828">
    <property type="protein sequence ID" value="SVB55324.1"/>
    <property type="molecule type" value="Genomic_DNA"/>
</dbReference>
<feature type="region of interest" description="Disordered" evidence="1">
    <location>
        <begin position="130"/>
        <end position="184"/>
    </location>
</feature>
<proteinExistence type="predicted"/>